<feature type="chain" id="PRO_5039202053" evidence="1">
    <location>
        <begin position="32"/>
        <end position="652"/>
    </location>
</feature>
<proteinExistence type="predicted"/>
<protein>
    <submittedName>
        <fullName evidence="2">Sphingolipid ceramide N-deacylase</fullName>
    </submittedName>
</protein>
<dbReference type="Gene3D" id="3.20.20.140">
    <property type="entry name" value="Metal-dependent hydrolases"/>
    <property type="match status" value="1"/>
</dbReference>
<dbReference type="InterPro" id="IPR032466">
    <property type="entry name" value="Metal_Hydrolase"/>
</dbReference>
<reference evidence="2 3" key="1">
    <citation type="submission" date="2018-07" db="EMBL/GenBank/DDBJ databases">
        <title>Genome sequence of Rhodococcus rhodnii ATCC 35071 from Rhodnius prolixus.</title>
        <authorList>
            <person name="Patel V."/>
            <person name="Vogel K.J."/>
        </authorList>
    </citation>
    <scope>NUCLEOTIDE SEQUENCE [LARGE SCALE GENOMIC DNA]</scope>
    <source>
        <strain evidence="2 3">ATCC 35071</strain>
    </source>
</reference>
<comment type="caution">
    <text evidence="2">The sequence shown here is derived from an EMBL/GenBank/DDBJ whole genome shotgun (WGS) entry which is preliminary data.</text>
</comment>
<sequence length="652" mass="68350">MRRRGIGGVRAGLVLALAWASAGVWSPAAVAQPVGDPAHHLAGSCVTVTGADGTQGIDGIRGTDGLEGVGPFAAKASGLGRFLFAAATGELIVATAEGAALGGLAPAAEWTVTTQPGGAYTLASTLPDGPVLAGVRLEPTVGCTPFPEAEIGVEGEPFTGTSADGSVRGFADSHAHLTAHLFLGGALHCGTPYSPLGVTVALQDCPDHGDDGWPAVAEHALSRPGPHDTTGWPDFPDWPAAHSLTHEQSYHRWIERAWRAGLRTVTTYYVQNRVLCELYPLGDGTCDEMESVRIQHRELLAMRDYIDAQAGGPGRGFLQIVDSAAQAREVVAAGKLAVFLGIEVSEPFGCAQRGDVPACTEADIDAGLDELQDMGIRQVVLTHKFDNALGGTRFDQGATGGAVELGQVIATGHGWQTEPCDGEQQDNPTLSAGGDAACNVRGLTALGEHAVTAMMDRRMVVDLDHLGVKTARRVVELVNERGYPGIVSSHTWTDHANYRSILDLGGAVGLFATTAEAEPGERGRHGDMPPDFVSAWRILREHADPDRFFGLGFGPDMGGLGAQAPARPSAASNPVVYPFTAADGVTVVDRQITGNRVFDVNVDGTAHYGLLPDWIESVRVQAGPDGDAIVADLFRGAEAYLRMWDAVDAPVR</sequence>
<name>A0A6P2CBX9_9NOCA</name>
<dbReference type="SUPFAM" id="SSF51556">
    <property type="entry name" value="Metallo-dependent hydrolases"/>
    <property type="match status" value="1"/>
</dbReference>
<dbReference type="RefSeq" id="WP_010839931.1">
    <property type="nucleotide sequence ID" value="NZ_QRCM01000001.1"/>
</dbReference>
<accession>A0A6P2CBX9</accession>
<keyword evidence="1" id="KW-0732">Signal</keyword>
<feature type="signal peptide" evidence="1">
    <location>
        <begin position="1"/>
        <end position="31"/>
    </location>
</feature>
<evidence type="ECO:0000256" key="1">
    <source>
        <dbReference type="SAM" id="SignalP"/>
    </source>
</evidence>
<evidence type="ECO:0000313" key="3">
    <source>
        <dbReference type="Proteomes" id="UP000471120"/>
    </source>
</evidence>
<dbReference type="Proteomes" id="UP000471120">
    <property type="component" value="Unassembled WGS sequence"/>
</dbReference>
<dbReference type="EMBL" id="QRCM01000001">
    <property type="protein sequence ID" value="TXG89842.1"/>
    <property type="molecule type" value="Genomic_DNA"/>
</dbReference>
<evidence type="ECO:0000313" key="2">
    <source>
        <dbReference type="EMBL" id="TXG89842.1"/>
    </source>
</evidence>
<organism evidence="2 3">
    <name type="scientific">Rhodococcus rhodnii</name>
    <dbReference type="NCBI Taxonomy" id="38312"/>
    <lineage>
        <taxon>Bacteria</taxon>
        <taxon>Bacillati</taxon>
        <taxon>Actinomycetota</taxon>
        <taxon>Actinomycetes</taxon>
        <taxon>Mycobacteriales</taxon>
        <taxon>Nocardiaceae</taxon>
        <taxon>Rhodococcus</taxon>
    </lineage>
</organism>
<dbReference type="AlphaFoldDB" id="A0A6P2CBX9"/>
<gene>
    <name evidence="2" type="ORF">DW322_05965</name>
</gene>